<dbReference type="InterPro" id="IPR037069">
    <property type="entry name" value="AcylCoA_DH/ox_N_sf"/>
</dbReference>
<feature type="domain" description="Acyl-CoA dehydrogenase/oxidase C-terminal" evidence="7">
    <location>
        <begin position="282"/>
        <end position="451"/>
    </location>
</feature>
<comment type="similarity">
    <text evidence="2 6">Belongs to the acyl-CoA dehydrogenase family.</text>
</comment>
<dbReference type="Pfam" id="PF02771">
    <property type="entry name" value="Acyl-CoA_dh_N"/>
    <property type="match status" value="1"/>
</dbReference>
<dbReference type="Pfam" id="PF00441">
    <property type="entry name" value="Acyl-CoA_dh_1"/>
    <property type="match status" value="1"/>
</dbReference>
<dbReference type="PANTHER" id="PTHR42803:SF1">
    <property type="entry name" value="BROAD-SPECIFICITY LINEAR ACYL-COA DEHYDROGENASE FADE5"/>
    <property type="match status" value="1"/>
</dbReference>
<feature type="domain" description="Acyl-CoA oxidase/dehydrogenase middle" evidence="8">
    <location>
        <begin position="162"/>
        <end position="270"/>
    </location>
</feature>
<evidence type="ECO:0000256" key="2">
    <source>
        <dbReference type="ARBA" id="ARBA00009347"/>
    </source>
</evidence>
<evidence type="ECO:0000256" key="3">
    <source>
        <dbReference type="ARBA" id="ARBA00022630"/>
    </source>
</evidence>
<accession>A0ABS3E3G0</accession>
<evidence type="ECO:0000259" key="7">
    <source>
        <dbReference type="Pfam" id="PF00441"/>
    </source>
</evidence>
<sequence>MPYKAPIRDVQFLADKLLNAQKHYASLAGGEPLDCELRNAILEEAARFSEEVIYPLNRTGDEQGCLWNEDGVKTPDGFADAYRQYIDGGWPGLSMPTAFGGQALPKSLDFMVSECLSQANHAWAMYPGLSAGCRGTLLAHGTESLQAIYLPKLTSGAWTGTMCLTEPQCGSDLSFLRTRAETREDGSYSISGTKIFISAGEHDLSENIVHLVLARLPDAPAGTRGISLFIVPKFLPDPHGEPGVRNAVQCGSLEHKMGIHGNATCVMNFDGARGFLIGEPHRGLLAMFTFMNSARLGVALEGLAHGEIALQGALSYATEREAGRALSGTKVPARPADRLIVHPDVRRMLLTIRALTEGSRALLHSLGQLVDIELGTDAEAAAEAASFLAFYTPIAKGFMTEMGIECANIGMQVYGGHGYIREWGMEQNLRDARITTMYEGTTGIQALDLLARKVLRDQGASLEQVIVRIRADMEGMNADYAQRLSARLEEWQAITVTLFSAVSENIDELGAASVDYLMYSGYVLLGWQWGRMASVPEVREGADAFYRAKAVTARFYFDKILPRCSSLAEQMRAGADSLMALDDTDFDTLAGR</sequence>
<evidence type="ECO:0000313" key="11">
    <source>
        <dbReference type="EMBL" id="MBN8429659.1"/>
    </source>
</evidence>
<dbReference type="RefSeq" id="WP_206998500.1">
    <property type="nucleotide sequence ID" value="NZ_JAEKJR010000001.1"/>
</dbReference>
<feature type="domain" description="Acetyl-CoA dehydrogenase-like C-terminal" evidence="10">
    <location>
        <begin position="470"/>
        <end position="582"/>
    </location>
</feature>
<dbReference type="InterPro" id="IPR046373">
    <property type="entry name" value="Acyl-CoA_Oxase/DH_mid-dom_sf"/>
</dbReference>
<dbReference type="InterPro" id="IPR052166">
    <property type="entry name" value="Diverse_Acyl-CoA_DH"/>
</dbReference>
<comment type="caution">
    <text evidence="11">The sequence shown here is derived from an EMBL/GenBank/DDBJ whole genome shotgun (WGS) entry which is preliminary data.</text>
</comment>
<evidence type="ECO:0000256" key="4">
    <source>
        <dbReference type="ARBA" id="ARBA00022827"/>
    </source>
</evidence>
<proteinExistence type="inferred from homology"/>
<evidence type="ECO:0000259" key="8">
    <source>
        <dbReference type="Pfam" id="PF02770"/>
    </source>
</evidence>
<dbReference type="InterPro" id="IPR009075">
    <property type="entry name" value="AcylCo_DH/oxidase_C"/>
</dbReference>
<gene>
    <name evidence="11" type="ORF">JF535_02220</name>
</gene>
<comment type="cofactor">
    <cofactor evidence="1 6">
        <name>FAD</name>
        <dbReference type="ChEBI" id="CHEBI:57692"/>
    </cofactor>
</comment>
<dbReference type="InterPro" id="IPR009100">
    <property type="entry name" value="AcylCoA_DH/oxidase_NM_dom_sf"/>
</dbReference>
<dbReference type="SUPFAM" id="SSF47203">
    <property type="entry name" value="Acyl-CoA dehydrogenase C-terminal domain-like"/>
    <property type="match status" value="1"/>
</dbReference>
<keyword evidence="12" id="KW-1185">Reference proteome</keyword>
<evidence type="ECO:0000256" key="1">
    <source>
        <dbReference type="ARBA" id="ARBA00001974"/>
    </source>
</evidence>
<dbReference type="EMBL" id="JAEKJR010000001">
    <property type="protein sequence ID" value="MBN8429659.1"/>
    <property type="molecule type" value="Genomic_DNA"/>
</dbReference>
<reference evidence="11 12" key="1">
    <citation type="submission" date="2020-12" db="EMBL/GenBank/DDBJ databases">
        <title>Oil enriched cultivation method for isolating marine PHA-producing bacteria.</title>
        <authorList>
            <person name="Zheng W."/>
            <person name="Yu S."/>
            <person name="Huang Y."/>
        </authorList>
    </citation>
    <scope>NUCLEOTIDE SEQUENCE [LARGE SCALE GENOMIC DNA]</scope>
    <source>
        <strain evidence="11 12">SN0-2</strain>
    </source>
</reference>
<dbReference type="InterPro" id="IPR036250">
    <property type="entry name" value="AcylCo_DH-like_C"/>
</dbReference>
<evidence type="ECO:0000256" key="6">
    <source>
        <dbReference type="RuleBase" id="RU362125"/>
    </source>
</evidence>
<evidence type="ECO:0000259" key="9">
    <source>
        <dbReference type="Pfam" id="PF02771"/>
    </source>
</evidence>
<dbReference type="SUPFAM" id="SSF56645">
    <property type="entry name" value="Acyl-CoA dehydrogenase NM domain-like"/>
    <property type="match status" value="1"/>
</dbReference>
<organism evidence="11 12">
    <name type="scientific">Microbulbifer salipaludis</name>
    <dbReference type="NCBI Taxonomy" id="187980"/>
    <lineage>
        <taxon>Bacteria</taxon>
        <taxon>Pseudomonadati</taxon>
        <taxon>Pseudomonadota</taxon>
        <taxon>Gammaproteobacteria</taxon>
        <taxon>Cellvibrionales</taxon>
        <taxon>Microbulbiferaceae</taxon>
        <taxon>Microbulbifer</taxon>
    </lineage>
</organism>
<dbReference type="InterPro" id="IPR025878">
    <property type="entry name" value="Acyl-CoA_dh-like_C_dom"/>
</dbReference>
<keyword evidence="4 6" id="KW-0274">FAD</keyword>
<dbReference type="InterPro" id="IPR006091">
    <property type="entry name" value="Acyl-CoA_Oxase/DH_mid-dom"/>
</dbReference>
<name>A0ABS3E3G0_9GAMM</name>
<protein>
    <submittedName>
        <fullName evidence="11">Acyl-CoA dehydrogenase C-terminal domain-containing protein</fullName>
    </submittedName>
</protein>
<dbReference type="Gene3D" id="1.10.540.10">
    <property type="entry name" value="Acyl-CoA dehydrogenase/oxidase, N-terminal domain"/>
    <property type="match status" value="1"/>
</dbReference>
<dbReference type="Gene3D" id="2.40.110.10">
    <property type="entry name" value="Butyryl-CoA Dehydrogenase, subunit A, domain 2"/>
    <property type="match status" value="1"/>
</dbReference>
<evidence type="ECO:0000259" key="10">
    <source>
        <dbReference type="Pfam" id="PF12806"/>
    </source>
</evidence>
<dbReference type="Pfam" id="PF02770">
    <property type="entry name" value="Acyl-CoA_dh_M"/>
    <property type="match status" value="1"/>
</dbReference>
<dbReference type="Proteomes" id="UP000664293">
    <property type="component" value="Unassembled WGS sequence"/>
</dbReference>
<evidence type="ECO:0000256" key="5">
    <source>
        <dbReference type="ARBA" id="ARBA00023002"/>
    </source>
</evidence>
<keyword evidence="3 6" id="KW-0285">Flavoprotein</keyword>
<feature type="domain" description="Acyl-CoA dehydrogenase/oxidase N-terminal" evidence="9">
    <location>
        <begin position="39"/>
        <end position="156"/>
    </location>
</feature>
<keyword evidence="5 6" id="KW-0560">Oxidoreductase</keyword>
<dbReference type="InterPro" id="IPR013786">
    <property type="entry name" value="AcylCoA_DH/ox_N"/>
</dbReference>
<dbReference type="Pfam" id="PF12806">
    <property type="entry name" value="Acyl-CoA_dh_C"/>
    <property type="match status" value="1"/>
</dbReference>
<dbReference type="Gene3D" id="1.20.140.10">
    <property type="entry name" value="Butyryl-CoA Dehydrogenase, subunit A, domain 3"/>
    <property type="match status" value="1"/>
</dbReference>
<dbReference type="PANTHER" id="PTHR42803">
    <property type="entry name" value="ACYL-COA DEHYDROGENASE"/>
    <property type="match status" value="1"/>
</dbReference>
<evidence type="ECO:0000313" key="12">
    <source>
        <dbReference type="Proteomes" id="UP000664293"/>
    </source>
</evidence>